<feature type="region of interest" description="Disordered" evidence="1">
    <location>
        <begin position="54"/>
        <end position="105"/>
    </location>
</feature>
<proteinExistence type="predicted"/>
<keyword evidence="3" id="KW-1185">Reference proteome</keyword>
<dbReference type="EMBL" id="CP000542">
    <property type="protein sequence ID" value="ABM58857.1"/>
    <property type="molecule type" value="Genomic_DNA"/>
</dbReference>
<protein>
    <submittedName>
        <fullName evidence="2">Uncharacterized protein</fullName>
    </submittedName>
</protein>
<dbReference type="eggNOG" id="COG1595">
    <property type="taxonomic scope" value="Bacteria"/>
</dbReference>
<feature type="compositionally biased region" description="Basic residues" evidence="1">
    <location>
        <begin position="95"/>
        <end position="105"/>
    </location>
</feature>
<evidence type="ECO:0000313" key="3">
    <source>
        <dbReference type="Proteomes" id="UP000000374"/>
    </source>
</evidence>
<dbReference type="Proteomes" id="UP000000374">
    <property type="component" value="Chromosome"/>
</dbReference>
<reference evidence="3" key="1">
    <citation type="submission" date="2006-12" db="EMBL/GenBank/DDBJ databases">
        <title>Complete sequence of chromosome 1 of Verminephrobacter eiseniae EF01-2.</title>
        <authorList>
            <person name="Copeland A."/>
            <person name="Lucas S."/>
            <person name="Lapidus A."/>
            <person name="Barry K."/>
            <person name="Detter J.C."/>
            <person name="Glavina del Rio T."/>
            <person name="Dalin E."/>
            <person name="Tice H."/>
            <person name="Pitluck S."/>
            <person name="Chertkov O."/>
            <person name="Brettin T."/>
            <person name="Bruce D."/>
            <person name="Han C."/>
            <person name="Tapia R."/>
            <person name="Gilna P."/>
            <person name="Schmutz J."/>
            <person name="Larimer F."/>
            <person name="Land M."/>
            <person name="Hauser L."/>
            <person name="Kyrpides N."/>
            <person name="Kim E."/>
            <person name="Stahl D."/>
            <person name="Richardson P."/>
        </authorList>
    </citation>
    <scope>NUCLEOTIDE SEQUENCE [LARGE SCALE GENOMIC DNA]</scope>
    <source>
        <strain evidence="3">EF01-2</strain>
    </source>
</reference>
<dbReference type="AlphaFoldDB" id="A1WMK0"/>
<name>A1WMK0_VEREI</name>
<accession>A1WMK0</accession>
<dbReference type="KEGG" id="vei:Veis_3126"/>
<gene>
    <name evidence="2" type="ordered locus">Veis_3126</name>
</gene>
<organism evidence="2 3">
    <name type="scientific">Verminephrobacter eiseniae (strain EF01-2)</name>
    <dbReference type="NCBI Taxonomy" id="391735"/>
    <lineage>
        <taxon>Bacteria</taxon>
        <taxon>Pseudomonadati</taxon>
        <taxon>Pseudomonadota</taxon>
        <taxon>Betaproteobacteria</taxon>
        <taxon>Burkholderiales</taxon>
        <taxon>Comamonadaceae</taxon>
        <taxon>Verminephrobacter</taxon>
    </lineage>
</organism>
<dbReference type="STRING" id="391735.Veis_3126"/>
<sequence length="105" mass="11611">MSSISLTPAQHAILAHAIGHTEGRVEWFPEHIKGCARQKVLDDLAKRELIRQVRKRSGWSPPEATTPSASHAPASARRASASSRPNSTRSSPTPKARRPRRMTRN</sequence>
<dbReference type="HOGENOM" id="CLU_2235441_0_0_4"/>
<feature type="compositionally biased region" description="Low complexity" evidence="1">
    <location>
        <begin position="60"/>
        <end position="94"/>
    </location>
</feature>
<evidence type="ECO:0000313" key="2">
    <source>
        <dbReference type="EMBL" id="ABM58857.1"/>
    </source>
</evidence>
<evidence type="ECO:0000256" key="1">
    <source>
        <dbReference type="SAM" id="MobiDB-lite"/>
    </source>
</evidence>